<protein>
    <submittedName>
        <fullName evidence="1">Uncharacterized protein</fullName>
    </submittedName>
</protein>
<dbReference type="EMBL" id="DAASTL010000002">
    <property type="protein sequence ID" value="HAE6952892.1"/>
    <property type="molecule type" value="Genomic_DNA"/>
</dbReference>
<name>A0A735MTG0_SALTP</name>
<comment type="caution">
    <text evidence="1">The sequence shown here is derived from an EMBL/GenBank/DDBJ whole genome shotgun (WGS) entry which is preliminary data.</text>
</comment>
<proteinExistence type="predicted"/>
<accession>A0A735MTG0</accession>
<reference evidence="1" key="1">
    <citation type="journal article" date="2018" name="Genome Biol.">
        <title>SKESA: strategic k-mer extension for scrupulous assemblies.</title>
        <authorList>
            <person name="Souvorov A."/>
            <person name="Agarwala R."/>
            <person name="Lipman D.J."/>
        </authorList>
    </citation>
    <scope>NUCLEOTIDE SEQUENCE</scope>
    <source>
        <strain evidence="1">CDC 1426/67</strain>
    </source>
</reference>
<dbReference type="AlphaFoldDB" id="A0A735MTG0"/>
<reference evidence="1" key="2">
    <citation type="submission" date="2018-07" db="EMBL/GenBank/DDBJ databases">
        <authorList>
            <consortium name="NCBI Pathogen Detection Project"/>
        </authorList>
    </citation>
    <scope>NUCLEOTIDE SEQUENCE</scope>
    <source>
        <strain evidence="1">CDC 1426/67</strain>
    </source>
</reference>
<evidence type="ECO:0000313" key="1">
    <source>
        <dbReference type="EMBL" id="HAE6952892.1"/>
    </source>
</evidence>
<gene>
    <name evidence="1" type="ORF">GND37_000652</name>
</gene>
<sequence length="46" mass="5350">MWLVVNILLRYCLFLRSAPHRSEAKIAVCTIMVLPMLCCGATWLRR</sequence>
<organism evidence="1">
    <name type="scientific">Salmonella typhisuis</name>
    <dbReference type="NCBI Taxonomy" id="41529"/>
    <lineage>
        <taxon>Bacteria</taxon>
        <taxon>Pseudomonadati</taxon>
        <taxon>Pseudomonadota</taxon>
        <taxon>Gammaproteobacteria</taxon>
        <taxon>Enterobacterales</taxon>
        <taxon>Enterobacteriaceae</taxon>
        <taxon>Salmonella</taxon>
    </lineage>
</organism>